<dbReference type="OrthoDB" id="9771863at2"/>
<dbReference type="SMART" id="SM00382">
    <property type="entry name" value="AAA"/>
    <property type="match status" value="1"/>
</dbReference>
<dbReference type="Pfam" id="PF00005">
    <property type="entry name" value="ABC_tran"/>
    <property type="match status" value="1"/>
</dbReference>
<dbReference type="InterPro" id="IPR050107">
    <property type="entry name" value="ABC_carbohydrate_import_ATPase"/>
</dbReference>
<dbReference type="PANTHER" id="PTHR43790">
    <property type="entry name" value="CARBOHYDRATE TRANSPORT ATP-BINDING PROTEIN MG119-RELATED"/>
    <property type="match status" value="1"/>
</dbReference>
<feature type="domain" description="ABC transporter" evidence="9">
    <location>
        <begin position="5"/>
        <end position="241"/>
    </location>
</feature>
<dbReference type="InterPro" id="IPR027417">
    <property type="entry name" value="P-loop_NTPase"/>
</dbReference>
<evidence type="ECO:0000256" key="1">
    <source>
        <dbReference type="ARBA" id="ARBA00004202"/>
    </source>
</evidence>
<dbReference type="Gene3D" id="3.40.50.300">
    <property type="entry name" value="P-loop containing nucleotide triphosphate hydrolases"/>
    <property type="match status" value="1"/>
</dbReference>
<evidence type="ECO:0000256" key="5">
    <source>
        <dbReference type="ARBA" id="ARBA00022741"/>
    </source>
</evidence>
<keyword evidence="7" id="KW-1278">Translocase</keyword>
<keyword evidence="3" id="KW-1003">Cell membrane</keyword>
<dbReference type="EMBL" id="QFVR01000003">
    <property type="protein sequence ID" value="PWI26425.1"/>
    <property type="molecule type" value="Genomic_DNA"/>
</dbReference>
<dbReference type="FunFam" id="3.40.50.300:FF:000127">
    <property type="entry name" value="Ribose import ATP-binding protein RbsA"/>
    <property type="match status" value="1"/>
</dbReference>
<reference evidence="10 11" key="1">
    <citation type="submission" date="2018-05" db="EMBL/GenBank/DDBJ databases">
        <title>Kurthia sibirica genome sequence.</title>
        <authorList>
            <person name="Maclea K.S."/>
            <person name="Goen A.E."/>
        </authorList>
    </citation>
    <scope>NUCLEOTIDE SEQUENCE [LARGE SCALE GENOMIC DNA]</scope>
    <source>
        <strain evidence="10 11">ATCC 49154</strain>
    </source>
</reference>
<keyword evidence="6" id="KW-0067">ATP-binding</keyword>
<keyword evidence="11" id="KW-1185">Reference proteome</keyword>
<dbReference type="GO" id="GO:0016887">
    <property type="term" value="F:ATP hydrolysis activity"/>
    <property type="evidence" value="ECO:0007669"/>
    <property type="project" value="InterPro"/>
</dbReference>
<evidence type="ECO:0000256" key="2">
    <source>
        <dbReference type="ARBA" id="ARBA00022448"/>
    </source>
</evidence>
<dbReference type="SUPFAM" id="SSF52540">
    <property type="entry name" value="P-loop containing nucleoside triphosphate hydrolases"/>
    <property type="match status" value="1"/>
</dbReference>
<dbReference type="PROSITE" id="PS50893">
    <property type="entry name" value="ABC_TRANSPORTER_2"/>
    <property type="match status" value="1"/>
</dbReference>
<evidence type="ECO:0000313" key="11">
    <source>
        <dbReference type="Proteomes" id="UP000245938"/>
    </source>
</evidence>
<dbReference type="RefSeq" id="WP_109305029.1">
    <property type="nucleotide sequence ID" value="NZ_QFVR01000003.1"/>
</dbReference>
<evidence type="ECO:0000313" key="10">
    <source>
        <dbReference type="EMBL" id="PWI26425.1"/>
    </source>
</evidence>
<evidence type="ECO:0000256" key="3">
    <source>
        <dbReference type="ARBA" id="ARBA00022475"/>
    </source>
</evidence>
<organism evidence="10 11">
    <name type="scientific">Kurthia sibirica</name>
    <dbReference type="NCBI Taxonomy" id="202750"/>
    <lineage>
        <taxon>Bacteria</taxon>
        <taxon>Bacillati</taxon>
        <taxon>Bacillota</taxon>
        <taxon>Bacilli</taxon>
        <taxon>Bacillales</taxon>
        <taxon>Caryophanaceae</taxon>
        <taxon>Kurthia</taxon>
    </lineage>
</organism>
<dbReference type="AlphaFoldDB" id="A0A2U3APP1"/>
<dbReference type="PANTHER" id="PTHR43790:SF9">
    <property type="entry name" value="GALACTOFURANOSE TRANSPORTER ATP-BINDING PROTEIN YTFR"/>
    <property type="match status" value="1"/>
</dbReference>
<comment type="caution">
    <text evidence="10">The sequence shown here is derived from an EMBL/GenBank/DDBJ whole genome shotgun (WGS) entry which is preliminary data.</text>
</comment>
<keyword evidence="8" id="KW-0472">Membrane</keyword>
<dbReference type="GO" id="GO:0005886">
    <property type="term" value="C:plasma membrane"/>
    <property type="evidence" value="ECO:0007669"/>
    <property type="project" value="UniProtKB-SubCell"/>
</dbReference>
<name>A0A2U3APP1_9BACL</name>
<dbReference type="GO" id="GO:0005524">
    <property type="term" value="F:ATP binding"/>
    <property type="evidence" value="ECO:0007669"/>
    <property type="project" value="UniProtKB-KW"/>
</dbReference>
<evidence type="ECO:0000256" key="7">
    <source>
        <dbReference type="ARBA" id="ARBA00022967"/>
    </source>
</evidence>
<evidence type="ECO:0000259" key="9">
    <source>
        <dbReference type="PROSITE" id="PS50893"/>
    </source>
</evidence>
<evidence type="ECO:0000256" key="8">
    <source>
        <dbReference type="ARBA" id="ARBA00023136"/>
    </source>
</evidence>
<accession>A0A2U3APP1</accession>
<keyword evidence="5" id="KW-0547">Nucleotide-binding</keyword>
<gene>
    <name evidence="10" type="ORF">DEX24_03575</name>
</gene>
<evidence type="ECO:0000256" key="4">
    <source>
        <dbReference type="ARBA" id="ARBA00022737"/>
    </source>
</evidence>
<dbReference type="InterPro" id="IPR003593">
    <property type="entry name" value="AAA+_ATPase"/>
</dbReference>
<evidence type="ECO:0000256" key="6">
    <source>
        <dbReference type="ARBA" id="ARBA00022840"/>
    </source>
</evidence>
<comment type="subcellular location">
    <subcellularLocation>
        <location evidence="1">Cell membrane</location>
        <topology evidence="1">Peripheral membrane protein</topology>
    </subcellularLocation>
</comment>
<dbReference type="CDD" id="cd03216">
    <property type="entry name" value="ABC_Carb_Monos_I"/>
    <property type="match status" value="1"/>
</dbReference>
<keyword evidence="4" id="KW-0677">Repeat</keyword>
<sequence>MSNILEMKNISKSFPGVKALQNVDFSLKKGEVHCLIGANGAGKSTLMKILAGVYTKDEGEILLDNQQISIKNPSDSMQLGISTIHQELSLIENLTLAENILLGNYLKPKGGFISWQKMNKEAKRIFDLLGVKVSPTMPTTEASMGLKQMTEIAKAIRSDCKIIVMDEPSTALSTDEIHKLYDVIALLKKQGYTIVYISHKLDELYAIGDRITVLRNGRWIITDHIDNISQQQLIQHITGRAIEKVQKHIQRF</sequence>
<keyword evidence="2" id="KW-0813">Transport</keyword>
<dbReference type="Proteomes" id="UP000245938">
    <property type="component" value="Unassembled WGS sequence"/>
</dbReference>
<dbReference type="InterPro" id="IPR003439">
    <property type="entry name" value="ABC_transporter-like_ATP-bd"/>
</dbReference>
<proteinExistence type="predicted"/>
<protein>
    <recommendedName>
        <fullName evidence="9">ABC transporter domain-containing protein</fullName>
    </recommendedName>
</protein>